<dbReference type="Pfam" id="PF16859">
    <property type="entry name" value="TetR_C_11"/>
    <property type="match status" value="1"/>
</dbReference>
<feature type="domain" description="HTH tetR-type" evidence="5">
    <location>
        <begin position="13"/>
        <end position="73"/>
    </location>
</feature>
<dbReference type="InterPro" id="IPR050109">
    <property type="entry name" value="HTH-type_TetR-like_transc_reg"/>
</dbReference>
<reference evidence="6 7" key="1">
    <citation type="submission" date="2017-08" db="EMBL/GenBank/DDBJ databases">
        <authorList>
            <person name="de Groot N.N."/>
        </authorList>
    </citation>
    <scope>NUCLEOTIDE SEQUENCE [LARGE SCALE GENOMIC DNA]</scope>
    <source>
        <strain evidence="6 7">JC85</strain>
    </source>
</reference>
<evidence type="ECO:0000256" key="3">
    <source>
        <dbReference type="ARBA" id="ARBA00023163"/>
    </source>
</evidence>
<dbReference type="EMBL" id="OBQD01000009">
    <property type="protein sequence ID" value="SOC41638.1"/>
    <property type="molecule type" value="Genomic_DNA"/>
</dbReference>
<gene>
    <name evidence="6" type="ORF">SAMN05892877_10940</name>
</gene>
<dbReference type="PROSITE" id="PS50977">
    <property type="entry name" value="HTH_TETR_2"/>
    <property type="match status" value="1"/>
</dbReference>
<dbReference type="AlphaFoldDB" id="A0A285UJR4"/>
<keyword evidence="3" id="KW-0804">Transcription</keyword>
<evidence type="ECO:0000256" key="1">
    <source>
        <dbReference type="ARBA" id="ARBA00023015"/>
    </source>
</evidence>
<dbReference type="GO" id="GO:0000976">
    <property type="term" value="F:transcription cis-regulatory region binding"/>
    <property type="evidence" value="ECO:0007669"/>
    <property type="project" value="TreeGrafter"/>
</dbReference>
<dbReference type="Pfam" id="PF00440">
    <property type="entry name" value="TetR_N"/>
    <property type="match status" value="1"/>
</dbReference>
<evidence type="ECO:0000313" key="7">
    <source>
        <dbReference type="Proteomes" id="UP000219167"/>
    </source>
</evidence>
<proteinExistence type="predicted"/>
<dbReference type="PANTHER" id="PTHR30055:SF148">
    <property type="entry name" value="TETR-FAMILY TRANSCRIPTIONAL REGULATOR"/>
    <property type="match status" value="1"/>
</dbReference>
<keyword evidence="1" id="KW-0805">Transcription regulation</keyword>
<dbReference type="InterPro" id="IPR001647">
    <property type="entry name" value="HTH_TetR"/>
</dbReference>
<keyword evidence="2 4" id="KW-0238">DNA-binding</keyword>
<keyword evidence="7" id="KW-1185">Reference proteome</keyword>
<evidence type="ECO:0000259" key="5">
    <source>
        <dbReference type="PROSITE" id="PS50977"/>
    </source>
</evidence>
<evidence type="ECO:0000256" key="2">
    <source>
        <dbReference type="ARBA" id="ARBA00023125"/>
    </source>
</evidence>
<dbReference type="InterPro" id="IPR009057">
    <property type="entry name" value="Homeodomain-like_sf"/>
</dbReference>
<organism evidence="6 7">
    <name type="scientific">Rhizobium subbaraonis</name>
    <dbReference type="NCBI Taxonomy" id="908946"/>
    <lineage>
        <taxon>Bacteria</taxon>
        <taxon>Pseudomonadati</taxon>
        <taxon>Pseudomonadota</taxon>
        <taxon>Alphaproteobacteria</taxon>
        <taxon>Hyphomicrobiales</taxon>
        <taxon>Rhizobiaceae</taxon>
        <taxon>Rhizobium/Agrobacterium group</taxon>
        <taxon>Rhizobium</taxon>
    </lineage>
</organism>
<dbReference type="Gene3D" id="1.10.357.10">
    <property type="entry name" value="Tetracycline Repressor, domain 2"/>
    <property type="match status" value="1"/>
</dbReference>
<dbReference type="InterPro" id="IPR036271">
    <property type="entry name" value="Tet_transcr_reg_TetR-rel_C_sf"/>
</dbReference>
<evidence type="ECO:0000256" key="4">
    <source>
        <dbReference type="PROSITE-ProRule" id="PRU00335"/>
    </source>
</evidence>
<dbReference type="GO" id="GO:0003700">
    <property type="term" value="F:DNA-binding transcription factor activity"/>
    <property type="evidence" value="ECO:0007669"/>
    <property type="project" value="TreeGrafter"/>
</dbReference>
<sequence length="205" mass="23245">MARTLIRPGGRSERIQMAVHKAVRELMVERPESELTVAMIAARAEVTPSTIYRRWSSLSQLIADVASERFVPDSIPPDTGSLRGDLEVWVEQTVEDFSSAPLRLLFRERLTNKKIAQVAAGYTYMNLLYLCDRCERRGEPTPNPDRLIDLIFAPLVYRIFFVNQSIPKSFQIELVQMALASPLLATPVDEEISIGQHTLFENDPQ</sequence>
<dbReference type="Gene3D" id="1.10.10.60">
    <property type="entry name" value="Homeodomain-like"/>
    <property type="match status" value="1"/>
</dbReference>
<dbReference type="PANTHER" id="PTHR30055">
    <property type="entry name" value="HTH-TYPE TRANSCRIPTIONAL REGULATOR RUTR"/>
    <property type="match status" value="1"/>
</dbReference>
<evidence type="ECO:0000313" key="6">
    <source>
        <dbReference type="EMBL" id="SOC41638.1"/>
    </source>
</evidence>
<dbReference type="Proteomes" id="UP000219167">
    <property type="component" value="Unassembled WGS sequence"/>
</dbReference>
<protein>
    <submittedName>
        <fullName evidence="6">TetR family transcriptional regulator</fullName>
    </submittedName>
</protein>
<dbReference type="SUPFAM" id="SSF46689">
    <property type="entry name" value="Homeodomain-like"/>
    <property type="match status" value="1"/>
</dbReference>
<feature type="DNA-binding region" description="H-T-H motif" evidence="4">
    <location>
        <begin position="36"/>
        <end position="55"/>
    </location>
</feature>
<dbReference type="SUPFAM" id="SSF48498">
    <property type="entry name" value="Tetracyclin repressor-like, C-terminal domain"/>
    <property type="match status" value="1"/>
</dbReference>
<name>A0A285UJR4_9HYPH</name>
<accession>A0A285UJR4</accession>
<dbReference type="InterPro" id="IPR011075">
    <property type="entry name" value="TetR_C"/>
</dbReference>